<dbReference type="InterPro" id="IPR035966">
    <property type="entry name" value="PKF_sf"/>
</dbReference>
<evidence type="ECO:0000256" key="6">
    <source>
        <dbReference type="ARBA" id="ARBA00022842"/>
    </source>
</evidence>
<keyword evidence="4" id="KW-0479">Metal-binding</keyword>
<dbReference type="SUPFAM" id="SSF53784">
    <property type="entry name" value="Phosphofructokinase"/>
    <property type="match status" value="1"/>
</dbReference>
<keyword evidence="5" id="KW-0418">Kinase</keyword>
<evidence type="ECO:0000256" key="4">
    <source>
        <dbReference type="ARBA" id="ARBA00022723"/>
    </source>
</evidence>
<keyword evidence="3" id="KW-0808">Transferase</keyword>
<accession>A0A565AXN2</accession>
<dbReference type="GO" id="GO:0006002">
    <property type="term" value="P:fructose 6-phosphate metabolic process"/>
    <property type="evidence" value="ECO:0007669"/>
    <property type="project" value="InterPro"/>
</dbReference>
<comment type="caution">
    <text evidence="8">The sequence shown here is derived from an EMBL/GenBank/DDBJ whole genome shotgun (WGS) entry which is preliminary data.</text>
</comment>
<evidence type="ECO:0000259" key="7">
    <source>
        <dbReference type="Pfam" id="PF00365"/>
    </source>
</evidence>
<name>A0A565AXN2_9BRAS</name>
<keyword evidence="9" id="KW-1185">Reference proteome</keyword>
<dbReference type="OrthoDB" id="537915at2759"/>
<evidence type="ECO:0000313" key="8">
    <source>
        <dbReference type="EMBL" id="VVA94142.1"/>
    </source>
</evidence>
<proteinExistence type="predicted"/>
<dbReference type="GO" id="GO:0003872">
    <property type="term" value="F:6-phosphofructokinase activity"/>
    <property type="evidence" value="ECO:0007669"/>
    <property type="project" value="InterPro"/>
</dbReference>
<dbReference type="InterPro" id="IPR022953">
    <property type="entry name" value="ATP_PFK"/>
</dbReference>
<evidence type="ECO:0000256" key="2">
    <source>
        <dbReference type="ARBA" id="ARBA00022533"/>
    </source>
</evidence>
<feature type="domain" description="Phosphofructokinase" evidence="7">
    <location>
        <begin position="66"/>
        <end position="202"/>
    </location>
</feature>
<dbReference type="UniPathway" id="UPA00109">
    <property type="reaction ID" value="UER00182"/>
</dbReference>
<dbReference type="PRINTS" id="PR00476">
    <property type="entry name" value="PHFRCTKINASE"/>
</dbReference>
<dbReference type="Gene3D" id="3.40.50.450">
    <property type="match status" value="1"/>
</dbReference>
<dbReference type="AlphaFoldDB" id="A0A565AXN2"/>
<reference evidence="8" key="1">
    <citation type="submission" date="2019-07" db="EMBL/GenBank/DDBJ databases">
        <authorList>
            <person name="Dittberner H."/>
        </authorList>
    </citation>
    <scope>NUCLEOTIDE SEQUENCE [LARGE SCALE GENOMIC DNA]</scope>
</reference>
<dbReference type="InterPro" id="IPR050929">
    <property type="entry name" value="PFKA"/>
</dbReference>
<dbReference type="InterPro" id="IPR000023">
    <property type="entry name" value="Phosphofructokinase_dom"/>
</dbReference>
<dbReference type="PANTHER" id="PTHR45770">
    <property type="entry name" value="ATP-DEPENDENT 6-PHOSPHOFRUCTOKINASE 1"/>
    <property type="match status" value="1"/>
</dbReference>
<dbReference type="EMBL" id="CABITT030000002">
    <property type="protein sequence ID" value="VVA94142.1"/>
    <property type="molecule type" value="Genomic_DNA"/>
</dbReference>
<evidence type="ECO:0000256" key="5">
    <source>
        <dbReference type="ARBA" id="ARBA00022777"/>
    </source>
</evidence>
<evidence type="ECO:0000256" key="3">
    <source>
        <dbReference type="ARBA" id="ARBA00022679"/>
    </source>
</evidence>
<organism evidence="8 9">
    <name type="scientific">Arabis nemorensis</name>
    <dbReference type="NCBI Taxonomy" id="586526"/>
    <lineage>
        <taxon>Eukaryota</taxon>
        <taxon>Viridiplantae</taxon>
        <taxon>Streptophyta</taxon>
        <taxon>Embryophyta</taxon>
        <taxon>Tracheophyta</taxon>
        <taxon>Spermatophyta</taxon>
        <taxon>Magnoliopsida</taxon>
        <taxon>eudicotyledons</taxon>
        <taxon>Gunneridae</taxon>
        <taxon>Pentapetalae</taxon>
        <taxon>rosids</taxon>
        <taxon>malvids</taxon>
        <taxon>Brassicales</taxon>
        <taxon>Brassicaceae</taxon>
        <taxon>Arabideae</taxon>
        <taxon>Arabis</taxon>
    </lineage>
</organism>
<gene>
    <name evidence="8" type="ORF">ANE_LOCUS4587</name>
</gene>
<protein>
    <recommendedName>
        <fullName evidence="7">Phosphofructokinase domain-containing protein</fullName>
    </recommendedName>
</protein>
<evidence type="ECO:0000256" key="1">
    <source>
        <dbReference type="ARBA" id="ARBA00001946"/>
    </source>
</evidence>
<dbReference type="GO" id="GO:0046872">
    <property type="term" value="F:metal ion binding"/>
    <property type="evidence" value="ECO:0007669"/>
    <property type="project" value="UniProtKB-KW"/>
</dbReference>
<dbReference type="Pfam" id="PF00365">
    <property type="entry name" value="PFK"/>
    <property type="match status" value="1"/>
</dbReference>
<sequence>MDALSQPISSPPYKTSFVLVRSYGLTSLILRKSRSPFRASSSIQHFERIFIYLKKVCLEFHVEVRVSERGINMLFMLGGNGTHAGANAIHNEVKVAVVGVSKTIDNDVLHMDKTFGLDTAVEEAQRAINFAYIEAHSAYHGIGVVKLMGRNSGFIAMQASLASVQVDICLIPEVPFNLHGPHGVLKHLKYLIETKGSTVIVTPQLPSNYRTTVHQVIGMLYALPTIGTHSPSSYRHVGDLTVPWRDSCPSRYMQEKSLSPREILTVPSSIYRKPLCPLEH</sequence>
<keyword evidence="6" id="KW-0460">Magnesium</keyword>
<keyword evidence="2" id="KW-0021">Allosteric enzyme</keyword>
<evidence type="ECO:0000313" key="9">
    <source>
        <dbReference type="Proteomes" id="UP000489600"/>
    </source>
</evidence>
<dbReference type="Gene3D" id="3.40.50.460">
    <property type="entry name" value="Phosphofructokinase domain"/>
    <property type="match status" value="1"/>
</dbReference>
<comment type="cofactor">
    <cofactor evidence="1">
        <name>Mg(2+)</name>
        <dbReference type="ChEBI" id="CHEBI:18420"/>
    </cofactor>
</comment>
<dbReference type="Proteomes" id="UP000489600">
    <property type="component" value="Unassembled WGS sequence"/>
</dbReference>